<reference evidence="16 17" key="1">
    <citation type="submission" date="2017-08" db="EMBL/GenBank/DDBJ databases">
        <title>The complete genome sequence of moderately halophilic actinomycete Actinopolyspora erythraea YIM 90600, the producer of novel erythromycin, novel actinopolysporins A-C and tubercidin.</title>
        <authorList>
            <person name="Yin M."/>
            <person name="Tang S."/>
        </authorList>
    </citation>
    <scope>NUCLEOTIDE SEQUENCE [LARGE SCALE GENOMIC DNA]</scope>
    <source>
        <strain evidence="16 17">YIM 90600</strain>
    </source>
</reference>
<dbReference type="Gene3D" id="3.40.50.200">
    <property type="entry name" value="Peptidase S8/S53 domain"/>
    <property type="match status" value="1"/>
</dbReference>
<evidence type="ECO:0000256" key="12">
    <source>
        <dbReference type="SAM" id="MobiDB-lite"/>
    </source>
</evidence>
<evidence type="ECO:0000256" key="11">
    <source>
        <dbReference type="RuleBase" id="RU003355"/>
    </source>
</evidence>
<keyword evidence="3" id="KW-1003">Cell membrane</keyword>
<evidence type="ECO:0000256" key="6">
    <source>
        <dbReference type="ARBA" id="ARBA00022801"/>
    </source>
</evidence>
<evidence type="ECO:0000256" key="7">
    <source>
        <dbReference type="ARBA" id="ARBA00022825"/>
    </source>
</evidence>
<evidence type="ECO:0000256" key="13">
    <source>
        <dbReference type="SAM" id="Phobius"/>
    </source>
</evidence>
<feature type="domain" description="Peptidase S8/S53" evidence="15">
    <location>
        <begin position="110"/>
        <end position="397"/>
    </location>
</feature>
<dbReference type="RefSeq" id="WP_052427820.1">
    <property type="nucleotide sequence ID" value="NZ_CP022752.1"/>
</dbReference>
<dbReference type="PROSITE" id="PS51892">
    <property type="entry name" value="SUBTILASE"/>
    <property type="match status" value="1"/>
</dbReference>
<evidence type="ECO:0000256" key="2">
    <source>
        <dbReference type="ARBA" id="ARBA00011073"/>
    </source>
</evidence>
<feature type="transmembrane region" description="Helical" evidence="13">
    <location>
        <begin position="435"/>
        <end position="462"/>
    </location>
</feature>
<dbReference type="PROSITE" id="PS00138">
    <property type="entry name" value="SUBTILASE_SER"/>
    <property type="match status" value="1"/>
</dbReference>
<dbReference type="AlphaFoldDB" id="A0A223RW99"/>
<evidence type="ECO:0000313" key="17">
    <source>
        <dbReference type="Proteomes" id="UP000215043"/>
    </source>
</evidence>
<feature type="active site" description="Charge relay system" evidence="10">
    <location>
        <position position="119"/>
    </location>
</feature>
<feature type="chain" id="PRO_5011302765" evidence="14">
    <location>
        <begin position="37"/>
        <end position="480"/>
    </location>
</feature>
<keyword evidence="6 10" id="KW-0378">Hydrolase</keyword>
<feature type="region of interest" description="Disordered" evidence="12">
    <location>
        <begin position="35"/>
        <end position="67"/>
    </location>
</feature>
<feature type="signal peptide" evidence="14">
    <location>
        <begin position="1"/>
        <end position="36"/>
    </location>
</feature>
<name>A0A223RW99_9ACTN</name>
<dbReference type="PANTHER" id="PTHR43806:SF11">
    <property type="entry name" value="CEREVISIN-RELATED"/>
    <property type="match status" value="1"/>
</dbReference>
<dbReference type="SUPFAM" id="SSF52743">
    <property type="entry name" value="Subtilisin-like"/>
    <property type="match status" value="1"/>
</dbReference>
<dbReference type="KEGG" id="aey:CDG81_19810"/>
<evidence type="ECO:0000256" key="8">
    <source>
        <dbReference type="ARBA" id="ARBA00022989"/>
    </source>
</evidence>
<keyword evidence="5 13" id="KW-0812">Transmembrane</keyword>
<dbReference type="PROSITE" id="PS00136">
    <property type="entry name" value="SUBTILASE_ASP"/>
    <property type="match status" value="1"/>
</dbReference>
<keyword evidence="7 10" id="KW-0720">Serine protease</keyword>
<evidence type="ECO:0000256" key="1">
    <source>
        <dbReference type="ARBA" id="ARBA00004162"/>
    </source>
</evidence>
<keyword evidence="9 13" id="KW-0472">Membrane</keyword>
<dbReference type="InterPro" id="IPR023834">
    <property type="entry name" value="T7SS_pept_S8A_mycosin"/>
</dbReference>
<evidence type="ECO:0000256" key="9">
    <source>
        <dbReference type="ARBA" id="ARBA00023136"/>
    </source>
</evidence>
<proteinExistence type="inferred from homology"/>
<evidence type="ECO:0000313" key="16">
    <source>
        <dbReference type="EMBL" id="ASU80135.1"/>
    </source>
</evidence>
<evidence type="ECO:0000256" key="14">
    <source>
        <dbReference type="SAM" id="SignalP"/>
    </source>
</evidence>
<dbReference type="InterPro" id="IPR036852">
    <property type="entry name" value="Peptidase_S8/S53_dom_sf"/>
</dbReference>
<dbReference type="InterPro" id="IPR015500">
    <property type="entry name" value="Peptidase_S8_subtilisin-rel"/>
</dbReference>
<evidence type="ECO:0000256" key="10">
    <source>
        <dbReference type="PROSITE-ProRule" id="PRU01240"/>
    </source>
</evidence>
<evidence type="ECO:0000256" key="4">
    <source>
        <dbReference type="ARBA" id="ARBA00022670"/>
    </source>
</evidence>
<dbReference type="InterPro" id="IPR000209">
    <property type="entry name" value="Peptidase_S8/S53_dom"/>
</dbReference>
<dbReference type="InterPro" id="IPR023828">
    <property type="entry name" value="Peptidase_S8_Ser-AS"/>
</dbReference>
<feature type="active site" description="Charge relay system" evidence="10">
    <location>
        <position position="150"/>
    </location>
</feature>
<evidence type="ECO:0000256" key="5">
    <source>
        <dbReference type="ARBA" id="ARBA00022692"/>
    </source>
</evidence>
<dbReference type="PROSITE" id="PS00137">
    <property type="entry name" value="SUBTILASE_HIS"/>
    <property type="match status" value="1"/>
</dbReference>
<dbReference type="Proteomes" id="UP000215043">
    <property type="component" value="Chromosome"/>
</dbReference>
<accession>A0A223RW99</accession>
<dbReference type="Pfam" id="PF00082">
    <property type="entry name" value="Peptidase_S8"/>
    <property type="match status" value="1"/>
</dbReference>
<evidence type="ECO:0000259" key="15">
    <source>
        <dbReference type="Pfam" id="PF00082"/>
    </source>
</evidence>
<protein>
    <submittedName>
        <fullName evidence="16">Type VII secretion-associated serine protease mycosin</fullName>
    </submittedName>
</protein>
<dbReference type="GO" id="GO:0005886">
    <property type="term" value="C:plasma membrane"/>
    <property type="evidence" value="ECO:0007669"/>
    <property type="project" value="UniProtKB-SubCell"/>
</dbReference>
<comment type="similarity">
    <text evidence="2 10 11">Belongs to the peptidase S8 family.</text>
</comment>
<feature type="active site" description="Charge relay system" evidence="10">
    <location>
        <position position="348"/>
    </location>
</feature>
<organism evidence="16 17">
    <name type="scientific">Actinopolyspora erythraea</name>
    <dbReference type="NCBI Taxonomy" id="414996"/>
    <lineage>
        <taxon>Bacteria</taxon>
        <taxon>Bacillati</taxon>
        <taxon>Actinomycetota</taxon>
        <taxon>Actinomycetes</taxon>
        <taxon>Actinopolysporales</taxon>
        <taxon>Actinopolysporaceae</taxon>
        <taxon>Actinopolyspora</taxon>
    </lineage>
</organism>
<gene>
    <name evidence="16" type="primary">mycP</name>
    <name evidence="16" type="ORF">CDG81_19810</name>
</gene>
<dbReference type="InterPro" id="IPR022398">
    <property type="entry name" value="Peptidase_S8_His-AS"/>
</dbReference>
<dbReference type="InterPro" id="IPR023827">
    <property type="entry name" value="Peptidase_S8_Asp-AS"/>
</dbReference>
<keyword evidence="14" id="KW-0732">Signal</keyword>
<evidence type="ECO:0000256" key="3">
    <source>
        <dbReference type="ARBA" id="ARBA00022475"/>
    </source>
</evidence>
<keyword evidence="4 10" id="KW-0645">Protease</keyword>
<dbReference type="PANTHER" id="PTHR43806">
    <property type="entry name" value="PEPTIDASE S8"/>
    <property type="match status" value="1"/>
</dbReference>
<dbReference type="NCBIfam" id="TIGR03921">
    <property type="entry name" value="T7SS_mycosin"/>
    <property type="match status" value="1"/>
</dbReference>
<dbReference type="InterPro" id="IPR050131">
    <property type="entry name" value="Peptidase_S8_subtilisin-like"/>
</dbReference>
<dbReference type="OrthoDB" id="9798386at2"/>
<comment type="subcellular location">
    <subcellularLocation>
        <location evidence="1">Cell membrane</location>
        <topology evidence="1">Single-pass membrane protein</topology>
    </subcellularLocation>
</comment>
<dbReference type="GO" id="GO:0004252">
    <property type="term" value="F:serine-type endopeptidase activity"/>
    <property type="evidence" value="ECO:0007669"/>
    <property type="project" value="UniProtKB-UniRule"/>
</dbReference>
<dbReference type="GO" id="GO:0006508">
    <property type="term" value="P:proteolysis"/>
    <property type="evidence" value="ECO:0007669"/>
    <property type="project" value="UniProtKB-KW"/>
</dbReference>
<keyword evidence="8 13" id="KW-1133">Transmembrane helix</keyword>
<sequence>MRSTTTVHRGRFRRALAMSAAFATLVVCGPVQPATAQDEEGTAPDSEQAVQPPPLPDGVGVPSGKLGADDGFTRQRACLAASEDGSRIRRQPWSQRVLGFGRAHDQGLTGAGQTVAVIDTGVNEHPRLGGRLVDGGSTINTGALRDCDGHGTVVAGIIAAGHSDETGFVGVAPESTVLSIRQSSDVYKNENSGKKVGNTRTMAQAVASAVAQGADVINISQASCQSIARALAPNRPNQQLQKAVKQAYEQDVVVVAAAGNAGGECEKNEPGDPGTAVLPAWFDEYVLTVASVNRQGAPSEFTIPGPWVDVAAPGEDLISLDPGNNGSGLVNRVTHESGSQPEPLQGTSFAAPYVSGLAALIKEKHPELSAAQVMGRITETAQHHGGADGSNDIIGYGMVNPMAAINDVVPAEHDAAAAPVEPRRLEAHVFPQRNWAAIAVAMGGTIGGLATVLFTAFLLNAVRRVRARRRNESPTEPGTS</sequence>
<dbReference type="EMBL" id="CP022752">
    <property type="protein sequence ID" value="ASU80135.1"/>
    <property type="molecule type" value="Genomic_DNA"/>
</dbReference>
<dbReference type="PRINTS" id="PR00723">
    <property type="entry name" value="SUBTILISIN"/>
</dbReference>